<dbReference type="CTD" id="36345815"/>
<dbReference type="Proteomes" id="UP000019149">
    <property type="component" value="Unassembled WGS sequence"/>
</dbReference>
<dbReference type="EMBL" id="APAU02000190">
    <property type="protein sequence ID" value="EUB55028.1"/>
    <property type="molecule type" value="Genomic_DNA"/>
</dbReference>
<gene>
    <name evidence="1" type="ORF">EGR_10100</name>
</gene>
<dbReference type="GeneID" id="36345815"/>
<dbReference type="RefSeq" id="XP_024346224.1">
    <property type="nucleotide sequence ID" value="XM_024499349.1"/>
</dbReference>
<dbReference type="KEGG" id="egl:EGR_10100"/>
<accession>W6U1V4</accession>
<evidence type="ECO:0000313" key="2">
    <source>
        <dbReference type="Proteomes" id="UP000019149"/>
    </source>
</evidence>
<reference evidence="1 2" key="1">
    <citation type="journal article" date="2013" name="Nat. Genet.">
        <title>The genome of the hydatid tapeworm Echinococcus granulosus.</title>
        <authorList>
            <person name="Zheng H."/>
            <person name="Zhang W."/>
            <person name="Zhang L."/>
            <person name="Zhang Z."/>
            <person name="Li J."/>
            <person name="Lu G."/>
            <person name="Zhu Y."/>
            <person name="Wang Y."/>
            <person name="Huang Y."/>
            <person name="Liu J."/>
            <person name="Kang H."/>
            <person name="Chen J."/>
            <person name="Wang L."/>
            <person name="Chen A."/>
            <person name="Yu S."/>
            <person name="Gao Z."/>
            <person name="Jin L."/>
            <person name="Gu W."/>
            <person name="Wang Z."/>
            <person name="Zhao L."/>
            <person name="Shi B."/>
            <person name="Wen H."/>
            <person name="Lin R."/>
            <person name="Jones M.K."/>
            <person name="Brejova B."/>
            <person name="Vinar T."/>
            <person name="Zhao G."/>
            <person name="McManus D.P."/>
            <person name="Chen Z."/>
            <person name="Zhou Y."/>
            <person name="Wang S."/>
        </authorList>
    </citation>
    <scope>NUCLEOTIDE SEQUENCE [LARGE SCALE GENOMIC DNA]</scope>
</reference>
<keyword evidence="2" id="KW-1185">Reference proteome</keyword>
<name>W6U1V4_ECHGR</name>
<comment type="caution">
    <text evidence="1">The sequence shown here is derived from an EMBL/GenBank/DDBJ whole genome shotgun (WGS) entry which is preliminary data.</text>
</comment>
<protein>
    <submittedName>
        <fullName evidence="1">Uncharacterized protein</fullName>
    </submittedName>
</protein>
<sequence length="50" mass="5409">MPCWSDGVRDEIGNVEDEITPATTLRGGLWFPSRRAGCATSGRGQPIIYA</sequence>
<organism evidence="1 2">
    <name type="scientific">Echinococcus granulosus</name>
    <name type="common">Hydatid tapeworm</name>
    <dbReference type="NCBI Taxonomy" id="6210"/>
    <lineage>
        <taxon>Eukaryota</taxon>
        <taxon>Metazoa</taxon>
        <taxon>Spiralia</taxon>
        <taxon>Lophotrochozoa</taxon>
        <taxon>Platyhelminthes</taxon>
        <taxon>Cestoda</taxon>
        <taxon>Eucestoda</taxon>
        <taxon>Cyclophyllidea</taxon>
        <taxon>Taeniidae</taxon>
        <taxon>Echinococcus</taxon>
        <taxon>Echinococcus granulosus group</taxon>
    </lineage>
</organism>
<proteinExistence type="predicted"/>
<dbReference type="AlphaFoldDB" id="W6U1V4"/>
<evidence type="ECO:0000313" key="1">
    <source>
        <dbReference type="EMBL" id="EUB55028.1"/>
    </source>
</evidence>